<dbReference type="InterPro" id="IPR021410">
    <property type="entry name" value="FAF"/>
</dbReference>
<name>A0A830C257_9LAMI</name>
<comment type="caution">
    <text evidence="4">The sequence shown here is derived from an EMBL/GenBank/DDBJ whole genome shotgun (WGS) entry which is preliminary data.</text>
</comment>
<dbReference type="OrthoDB" id="676808at2759"/>
<protein>
    <recommendedName>
        <fullName evidence="3">FAF domain-containing protein</fullName>
    </recommendedName>
</protein>
<dbReference type="Proteomes" id="UP000653305">
    <property type="component" value="Unassembled WGS sequence"/>
</dbReference>
<evidence type="ECO:0000313" key="4">
    <source>
        <dbReference type="EMBL" id="GFP92262.1"/>
    </source>
</evidence>
<sequence>MAVCGSLERIFDNPLPENQTFLESLSPWKHKPDSSSSSSFTEIFGELHFKEFNNPSLPTESPPQSPPARPGTDATDGSPIKSPSASNYSQKKQYKHSGSFSSVNSESLSLCTEGLGFESFDDAEDRNTNHVCNGEVRNVRIAEKNHHHRMDQFNKRSRICRSEFPPPISCIGRSGKPWVCFRSYRQDGRFILKEIRIPTQEFLHACREDGRLRLQFISSDDEIFEDDDDDEEEIGDNLILNR</sequence>
<organism evidence="4 5">
    <name type="scientific">Phtheirospermum japonicum</name>
    <dbReference type="NCBI Taxonomy" id="374723"/>
    <lineage>
        <taxon>Eukaryota</taxon>
        <taxon>Viridiplantae</taxon>
        <taxon>Streptophyta</taxon>
        <taxon>Embryophyta</taxon>
        <taxon>Tracheophyta</taxon>
        <taxon>Spermatophyta</taxon>
        <taxon>Magnoliopsida</taxon>
        <taxon>eudicotyledons</taxon>
        <taxon>Gunneridae</taxon>
        <taxon>Pentapetalae</taxon>
        <taxon>asterids</taxon>
        <taxon>lamiids</taxon>
        <taxon>Lamiales</taxon>
        <taxon>Orobanchaceae</taxon>
        <taxon>Orobanchaceae incertae sedis</taxon>
        <taxon>Phtheirospermum</taxon>
    </lineage>
</organism>
<comment type="similarity">
    <text evidence="1">Belongs to the fantastic four family.</text>
</comment>
<evidence type="ECO:0000313" key="5">
    <source>
        <dbReference type="Proteomes" id="UP000653305"/>
    </source>
</evidence>
<dbReference type="EMBL" id="BMAC01000274">
    <property type="protein sequence ID" value="GFP92262.1"/>
    <property type="molecule type" value="Genomic_DNA"/>
</dbReference>
<evidence type="ECO:0000256" key="2">
    <source>
        <dbReference type="SAM" id="MobiDB-lite"/>
    </source>
</evidence>
<gene>
    <name evidence="4" type="ORF">PHJA_001370300</name>
</gene>
<feature type="compositionally biased region" description="Pro residues" evidence="2">
    <location>
        <begin position="60"/>
        <end position="69"/>
    </location>
</feature>
<reference evidence="4" key="1">
    <citation type="submission" date="2020-07" db="EMBL/GenBank/DDBJ databases">
        <title>Ethylene signaling mediates host invasion by parasitic plants.</title>
        <authorList>
            <person name="Yoshida S."/>
        </authorList>
    </citation>
    <scope>NUCLEOTIDE SEQUENCE</scope>
    <source>
        <strain evidence="4">Okayama</strain>
    </source>
</reference>
<feature type="region of interest" description="Disordered" evidence="2">
    <location>
        <begin position="51"/>
        <end position="93"/>
    </location>
</feature>
<feature type="domain" description="FAF" evidence="3">
    <location>
        <begin position="163"/>
        <end position="216"/>
    </location>
</feature>
<dbReference type="Pfam" id="PF11250">
    <property type="entry name" value="FAF"/>
    <property type="match status" value="1"/>
</dbReference>
<evidence type="ECO:0000259" key="3">
    <source>
        <dbReference type="Pfam" id="PF11250"/>
    </source>
</evidence>
<keyword evidence="5" id="KW-1185">Reference proteome</keyword>
<proteinExistence type="inferred from homology"/>
<feature type="compositionally biased region" description="Polar residues" evidence="2">
    <location>
        <begin position="81"/>
        <end position="91"/>
    </location>
</feature>
<dbReference type="InterPro" id="IPR046431">
    <property type="entry name" value="FAF_dom"/>
</dbReference>
<dbReference type="PANTHER" id="PTHR33155:SF9">
    <property type="entry name" value="FANTASTIC FOUR-LIKE PROTEIN (DUF3049)"/>
    <property type="match status" value="1"/>
</dbReference>
<evidence type="ECO:0000256" key="1">
    <source>
        <dbReference type="ARBA" id="ARBA00008690"/>
    </source>
</evidence>
<accession>A0A830C257</accession>
<dbReference type="PANTHER" id="PTHR33155">
    <property type="entry name" value="FANTASTIC FOUR-LIKE PROTEIN (DUF3049)"/>
    <property type="match status" value="1"/>
</dbReference>
<dbReference type="AlphaFoldDB" id="A0A830C257"/>